<gene>
    <name evidence="1" type="ORF">LCGC14_2392160</name>
</gene>
<organism evidence="1">
    <name type="scientific">marine sediment metagenome</name>
    <dbReference type="NCBI Taxonomy" id="412755"/>
    <lineage>
        <taxon>unclassified sequences</taxon>
        <taxon>metagenomes</taxon>
        <taxon>ecological metagenomes</taxon>
    </lineage>
</organism>
<protein>
    <submittedName>
        <fullName evidence="1">Uncharacterized protein</fullName>
    </submittedName>
</protein>
<dbReference type="EMBL" id="LAZR01035722">
    <property type="protein sequence ID" value="KKL26753.1"/>
    <property type="molecule type" value="Genomic_DNA"/>
</dbReference>
<comment type="caution">
    <text evidence="1">The sequence shown here is derived from an EMBL/GenBank/DDBJ whole genome shotgun (WGS) entry which is preliminary data.</text>
</comment>
<name>A0A0F9ESF1_9ZZZZ</name>
<dbReference type="AlphaFoldDB" id="A0A0F9ESF1"/>
<reference evidence="1" key="1">
    <citation type="journal article" date="2015" name="Nature">
        <title>Complex archaea that bridge the gap between prokaryotes and eukaryotes.</title>
        <authorList>
            <person name="Spang A."/>
            <person name="Saw J.H."/>
            <person name="Jorgensen S.L."/>
            <person name="Zaremba-Niedzwiedzka K."/>
            <person name="Martijn J."/>
            <person name="Lind A.E."/>
            <person name="van Eijk R."/>
            <person name="Schleper C."/>
            <person name="Guy L."/>
            <person name="Ettema T.J."/>
        </authorList>
    </citation>
    <scope>NUCLEOTIDE SEQUENCE</scope>
</reference>
<accession>A0A0F9ESF1</accession>
<sequence length="88" mass="9946">MEVTKVARYITNENMARVVEGLRTAGITEEVSIDTLRKVACKVIKSGDMSVVARFLQAGENMGYWTKKDYTTWTIVSVEDQAKLEEEI</sequence>
<proteinExistence type="predicted"/>
<evidence type="ECO:0000313" key="1">
    <source>
        <dbReference type="EMBL" id="KKL26753.1"/>
    </source>
</evidence>